<gene>
    <name evidence="2" type="ORF">O181_039683</name>
</gene>
<comment type="caution">
    <text evidence="2">The sequence shown here is derived from an EMBL/GenBank/DDBJ whole genome shotgun (WGS) entry which is preliminary data.</text>
</comment>
<sequence length="117" mass="13434">MKAPILGWQTGPSVGMELFSMGKIKEIQNKSSSSEKGSFKFKRKRGDSDSKNLEDPDKDRILSTNNEDMEDGEIIEELEDGQILEMQEPEQGQSSEVIKNLVQNEQEQKPLRWYLEK</sequence>
<dbReference type="EMBL" id="AVOT02015560">
    <property type="protein sequence ID" value="MBW0499968.1"/>
    <property type="molecule type" value="Genomic_DNA"/>
</dbReference>
<evidence type="ECO:0000313" key="3">
    <source>
        <dbReference type="Proteomes" id="UP000765509"/>
    </source>
</evidence>
<dbReference type="AlphaFoldDB" id="A0A9Q3DDV5"/>
<proteinExistence type="predicted"/>
<organism evidence="2 3">
    <name type="scientific">Austropuccinia psidii MF-1</name>
    <dbReference type="NCBI Taxonomy" id="1389203"/>
    <lineage>
        <taxon>Eukaryota</taxon>
        <taxon>Fungi</taxon>
        <taxon>Dikarya</taxon>
        <taxon>Basidiomycota</taxon>
        <taxon>Pucciniomycotina</taxon>
        <taxon>Pucciniomycetes</taxon>
        <taxon>Pucciniales</taxon>
        <taxon>Sphaerophragmiaceae</taxon>
        <taxon>Austropuccinia</taxon>
    </lineage>
</organism>
<evidence type="ECO:0000256" key="1">
    <source>
        <dbReference type="SAM" id="MobiDB-lite"/>
    </source>
</evidence>
<protein>
    <submittedName>
        <fullName evidence="2">Uncharacterized protein</fullName>
    </submittedName>
</protein>
<keyword evidence="3" id="KW-1185">Reference proteome</keyword>
<feature type="compositionally biased region" description="Basic and acidic residues" evidence="1">
    <location>
        <begin position="46"/>
        <end position="61"/>
    </location>
</feature>
<accession>A0A9Q3DDV5</accession>
<evidence type="ECO:0000313" key="2">
    <source>
        <dbReference type="EMBL" id="MBW0499968.1"/>
    </source>
</evidence>
<dbReference type="Proteomes" id="UP000765509">
    <property type="component" value="Unassembled WGS sequence"/>
</dbReference>
<feature type="region of interest" description="Disordered" evidence="1">
    <location>
        <begin position="28"/>
        <end position="72"/>
    </location>
</feature>
<name>A0A9Q3DDV5_9BASI</name>
<reference evidence="2" key="1">
    <citation type="submission" date="2021-03" db="EMBL/GenBank/DDBJ databases">
        <title>Draft genome sequence of rust myrtle Austropuccinia psidii MF-1, a brazilian biotype.</title>
        <authorList>
            <person name="Quecine M.C."/>
            <person name="Pachon D.M.R."/>
            <person name="Bonatelli M.L."/>
            <person name="Correr F.H."/>
            <person name="Franceschini L.M."/>
            <person name="Leite T.F."/>
            <person name="Margarido G.R.A."/>
            <person name="Almeida C.A."/>
            <person name="Ferrarezi J.A."/>
            <person name="Labate C.A."/>
        </authorList>
    </citation>
    <scope>NUCLEOTIDE SEQUENCE</scope>
    <source>
        <strain evidence="2">MF-1</strain>
    </source>
</reference>